<proteinExistence type="predicted"/>
<dbReference type="InterPro" id="IPR040521">
    <property type="entry name" value="KDZ"/>
</dbReference>
<dbReference type="OrthoDB" id="3035502at2759"/>
<dbReference type="Pfam" id="PF18758">
    <property type="entry name" value="KDZ"/>
    <property type="match status" value="1"/>
</dbReference>
<evidence type="ECO:0000313" key="1">
    <source>
        <dbReference type="EMBL" id="ESK81951.1"/>
    </source>
</evidence>
<protein>
    <submittedName>
        <fullName evidence="1">Uncharacterized protein</fullName>
    </submittedName>
</protein>
<name>V2WN24_MONRO</name>
<sequence length="518" mass="60270">MLLCIDGNDTMKRVEARAPTERDEETGRKELGESIECKDSRNGGGLYYLPEEEVDKWDVSRFRREDKAGWDVDENGEDKSPCEDKWKNIKEAHTAKVWGVFKVQGWFVLLCRHSFVMKVADMIRSGEKAKYFLSLVHCLLLAMKKDRKSRGEEKPQGKIGIGYDLGCKSFHTIWRSPLNTLALSEELVMLVGILHRHSHKRLCQLSFLLNYVLGAGNENLKTCERFFSQSNTLATVTRHASRFHRKQAITEWLYYHDNLETYASLSKFIYTNYKTALKTLQLLPEVLRRMQDHHITDVGIFKTWLDEEMVYLQSRINGKPQHLETDILSVEYIGARMALSESQDKVLEIQKAQRSCWVDDSAGQQKICWQLRYAEAKKEKYLKEVERLEELLNIVSPWVVGSKEWENALVTQMEMEYREALERLEGLVVAQLFELAKVNKAGTGYKLRELIVNTLQTQSQAIKTALEHYNKAAACFKPPHRKLKWKNILEYMFLNEFEILMDTKGEITEKPWAKLANR</sequence>
<evidence type="ECO:0000313" key="2">
    <source>
        <dbReference type="Proteomes" id="UP000017559"/>
    </source>
</evidence>
<dbReference type="PANTHER" id="PTHR33096:SF1">
    <property type="entry name" value="CXC1-LIKE CYSTEINE CLUSTER ASSOCIATED WITH KDZ TRANSPOSASES DOMAIN-CONTAINING PROTEIN"/>
    <property type="match status" value="1"/>
</dbReference>
<dbReference type="EMBL" id="AWSO01002145">
    <property type="protein sequence ID" value="ESK81951.1"/>
    <property type="molecule type" value="Genomic_DNA"/>
</dbReference>
<keyword evidence="2" id="KW-1185">Reference proteome</keyword>
<dbReference type="AlphaFoldDB" id="V2WN24"/>
<gene>
    <name evidence="1" type="ORF">Moror_15403</name>
</gene>
<dbReference type="KEGG" id="mrr:Moror_15403"/>
<dbReference type="PANTHER" id="PTHR33096">
    <property type="entry name" value="CXC2 DOMAIN-CONTAINING PROTEIN"/>
    <property type="match status" value="1"/>
</dbReference>
<comment type="caution">
    <text evidence="1">The sequence shown here is derived from an EMBL/GenBank/DDBJ whole genome shotgun (WGS) entry which is preliminary data.</text>
</comment>
<dbReference type="HOGENOM" id="CLU_013084_2_1_1"/>
<dbReference type="Proteomes" id="UP000017559">
    <property type="component" value="Unassembled WGS sequence"/>
</dbReference>
<reference evidence="1 2" key="1">
    <citation type="journal article" date="2014" name="BMC Genomics">
        <title>Genome and secretome analysis of the hemibiotrophic fungal pathogen, Moniliophthora roreri, which causes frosty pod rot disease of cacao: mechanisms of the biotrophic and necrotrophic phases.</title>
        <authorList>
            <person name="Meinhardt L.W."/>
            <person name="Costa G.G.L."/>
            <person name="Thomazella D.P.T."/>
            <person name="Teixeira P.J.P.L."/>
            <person name="Carazzolle M.F."/>
            <person name="Schuster S.C."/>
            <person name="Carlson J.E."/>
            <person name="Guiltinan M.J."/>
            <person name="Mieczkowski P."/>
            <person name="Farmer A."/>
            <person name="Ramaraj T."/>
            <person name="Crozier J."/>
            <person name="Davis R.E."/>
            <person name="Shao J."/>
            <person name="Melnick R.L."/>
            <person name="Pereira G.A.G."/>
            <person name="Bailey B.A."/>
        </authorList>
    </citation>
    <scope>NUCLEOTIDE SEQUENCE [LARGE SCALE GENOMIC DNA]</scope>
    <source>
        <strain evidence="1 2">MCA 2997</strain>
    </source>
</reference>
<organism evidence="1 2">
    <name type="scientific">Moniliophthora roreri (strain MCA 2997)</name>
    <name type="common">Cocoa frosty pod rot fungus</name>
    <name type="synonym">Crinipellis roreri</name>
    <dbReference type="NCBI Taxonomy" id="1381753"/>
    <lineage>
        <taxon>Eukaryota</taxon>
        <taxon>Fungi</taxon>
        <taxon>Dikarya</taxon>
        <taxon>Basidiomycota</taxon>
        <taxon>Agaricomycotina</taxon>
        <taxon>Agaricomycetes</taxon>
        <taxon>Agaricomycetidae</taxon>
        <taxon>Agaricales</taxon>
        <taxon>Marasmiineae</taxon>
        <taxon>Marasmiaceae</taxon>
        <taxon>Moniliophthora</taxon>
    </lineage>
</organism>
<accession>V2WN24</accession>